<name>A0AAD5R619_PARTN</name>
<comment type="caution">
    <text evidence="2">The sequence shown here is derived from an EMBL/GenBank/DDBJ whole genome shotgun (WGS) entry which is preliminary data.</text>
</comment>
<sequence length="68" mass="7692">MKLEILFLTLTFFLLSFTGDIGSAEGNQLDNGQYVNMNADHPESRVKRQAVCGTNTNCNHWRNNGFLQ</sequence>
<evidence type="ECO:0000313" key="2">
    <source>
        <dbReference type="EMBL" id="KAJ1370362.1"/>
    </source>
</evidence>
<keyword evidence="1" id="KW-0732">Signal</keyword>
<gene>
    <name evidence="2" type="ORF">KIN20_032071</name>
</gene>
<feature type="chain" id="PRO_5042265602" evidence="1">
    <location>
        <begin position="27"/>
        <end position="68"/>
    </location>
</feature>
<feature type="signal peptide" evidence="1">
    <location>
        <begin position="1"/>
        <end position="26"/>
    </location>
</feature>
<accession>A0AAD5R619</accession>
<dbReference type="Proteomes" id="UP001196413">
    <property type="component" value="Unassembled WGS sequence"/>
</dbReference>
<dbReference type="AlphaFoldDB" id="A0AAD5R619"/>
<proteinExistence type="predicted"/>
<evidence type="ECO:0000313" key="3">
    <source>
        <dbReference type="Proteomes" id="UP001196413"/>
    </source>
</evidence>
<reference evidence="2" key="1">
    <citation type="submission" date="2021-06" db="EMBL/GenBank/DDBJ databases">
        <title>Parelaphostrongylus tenuis whole genome reference sequence.</title>
        <authorList>
            <person name="Garwood T.J."/>
            <person name="Larsen P.A."/>
            <person name="Fountain-Jones N.M."/>
            <person name="Garbe J.R."/>
            <person name="Macchietto M.G."/>
            <person name="Kania S.A."/>
            <person name="Gerhold R.W."/>
            <person name="Richards J.E."/>
            <person name="Wolf T.M."/>
        </authorList>
    </citation>
    <scope>NUCLEOTIDE SEQUENCE</scope>
    <source>
        <strain evidence="2">MNPRO001-30</strain>
        <tissue evidence="2">Meninges</tissue>
    </source>
</reference>
<protein>
    <submittedName>
        <fullName evidence="2">Uncharacterized protein</fullName>
    </submittedName>
</protein>
<organism evidence="2 3">
    <name type="scientific">Parelaphostrongylus tenuis</name>
    <name type="common">Meningeal worm</name>
    <dbReference type="NCBI Taxonomy" id="148309"/>
    <lineage>
        <taxon>Eukaryota</taxon>
        <taxon>Metazoa</taxon>
        <taxon>Ecdysozoa</taxon>
        <taxon>Nematoda</taxon>
        <taxon>Chromadorea</taxon>
        <taxon>Rhabditida</taxon>
        <taxon>Rhabditina</taxon>
        <taxon>Rhabditomorpha</taxon>
        <taxon>Strongyloidea</taxon>
        <taxon>Metastrongylidae</taxon>
        <taxon>Parelaphostrongylus</taxon>
    </lineage>
</organism>
<keyword evidence="3" id="KW-1185">Reference proteome</keyword>
<dbReference type="EMBL" id="JAHQIW010006771">
    <property type="protein sequence ID" value="KAJ1370362.1"/>
    <property type="molecule type" value="Genomic_DNA"/>
</dbReference>
<evidence type="ECO:0000256" key="1">
    <source>
        <dbReference type="SAM" id="SignalP"/>
    </source>
</evidence>